<evidence type="ECO:0000259" key="1">
    <source>
        <dbReference type="Pfam" id="PF01408"/>
    </source>
</evidence>
<dbReference type="GO" id="GO:0000166">
    <property type="term" value="F:nucleotide binding"/>
    <property type="evidence" value="ECO:0007669"/>
    <property type="project" value="InterPro"/>
</dbReference>
<evidence type="ECO:0000313" key="2">
    <source>
        <dbReference type="EMBL" id="CAB3766829.1"/>
    </source>
</evidence>
<reference evidence="2 3" key="1">
    <citation type="submission" date="2020-04" db="EMBL/GenBank/DDBJ databases">
        <authorList>
            <person name="De Canck E."/>
        </authorList>
    </citation>
    <scope>NUCLEOTIDE SEQUENCE [LARGE SCALE GENOMIC DNA]</scope>
    <source>
        <strain evidence="2 3">LMG 29542</strain>
    </source>
</reference>
<dbReference type="PANTHER" id="PTHR43249:SF1">
    <property type="entry name" value="D-GLUCOSIDE 3-DEHYDROGENASE"/>
    <property type="match status" value="1"/>
</dbReference>
<protein>
    <submittedName>
        <fullName evidence="2">Inositol 2-dehydrogenase/D-chiro-inositol 3-dehydrogenase</fullName>
        <ecNumber evidence="2">1.1.1.369</ecNumber>
    </submittedName>
</protein>
<dbReference type="InterPro" id="IPR000683">
    <property type="entry name" value="Gfo/Idh/MocA-like_OxRdtase_N"/>
</dbReference>
<dbReference type="SUPFAM" id="SSF51735">
    <property type="entry name" value="NAD(P)-binding Rossmann-fold domains"/>
    <property type="match status" value="1"/>
</dbReference>
<dbReference type="Gene3D" id="3.40.50.720">
    <property type="entry name" value="NAD(P)-binding Rossmann-like Domain"/>
    <property type="match status" value="1"/>
</dbReference>
<evidence type="ECO:0000313" key="3">
    <source>
        <dbReference type="Proteomes" id="UP000494363"/>
    </source>
</evidence>
<keyword evidence="3" id="KW-1185">Reference proteome</keyword>
<dbReference type="InterPro" id="IPR052515">
    <property type="entry name" value="Gfo/Idh/MocA_Oxidoreductase"/>
</dbReference>
<dbReference type="SUPFAM" id="SSF55347">
    <property type="entry name" value="Glyceraldehyde-3-phosphate dehydrogenase-like, C-terminal domain"/>
    <property type="match status" value="1"/>
</dbReference>
<dbReference type="EC" id="1.1.1.369" evidence="2"/>
<keyword evidence="2" id="KW-0560">Oxidoreductase</keyword>
<proteinExistence type="predicted"/>
<organism evidence="2 3">
    <name type="scientific">Paraburkholderia humisilvae</name>
    <dbReference type="NCBI Taxonomy" id="627669"/>
    <lineage>
        <taxon>Bacteria</taxon>
        <taxon>Pseudomonadati</taxon>
        <taxon>Pseudomonadota</taxon>
        <taxon>Betaproteobacteria</taxon>
        <taxon>Burkholderiales</taxon>
        <taxon>Burkholderiaceae</taxon>
        <taxon>Paraburkholderia</taxon>
    </lineage>
</organism>
<dbReference type="EMBL" id="CADIKH010000031">
    <property type="protein sequence ID" value="CAB3766829.1"/>
    <property type="molecule type" value="Genomic_DNA"/>
</dbReference>
<feature type="domain" description="Gfo/Idh/MocA-like oxidoreductase N-terminal" evidence="1">
    <location>
        <begin position="5"/>
        <end position="123"/>
    </location>
</feature>
<dbReference type="AlphaFoldDB" id="A0A6J5EJV6"/>
<dbReference type="GO" id="GO:0016491">
    <property type="term" value="F:oxidoreductase activity"/>
    <property type="evidence" value="ECO:0007669"/>
    <property type="project" value="UniProtKB-KW"/>
</dbReference>
<accession>A0A6J5EJV6</accession>
<dbReference type="RefSeq" id="WP_175229520.1">
    <property type="nucleotide sequence ID" value="NZ_CADIKH010000031.1"/>
</dbReference>
<name>A0A6J5EJV6_9BURK</name>
<dbReference type="Proteomes" id="UP000494363">
    <property type="component" value="Unassembled WGS sequence"/>
</dbReference>
<dbReference type="Gene3D" id="3.30.360.10">
    <property type="entry name" value="Dihydrodipicolinate Reductase, domain 2"/>
    <property type="match status" value="1"/>
</dbReference>
<gene>
    <name evidence="2" type="primary">iolG_3</name>
    <name evidence="2" type="ORF">LMG29542_05445</name>
</gene>
<dbReference type="InterPro" id="IPR036291">
    <property type="entry name" value="NAD(P)-bd_dom_sf"/>
</dbReference>
<dbReference type="Pfam" id="PF01408">
    <property type="entry name" value="GFO_IDH_MocA"/>
    <property type="match status" value="1"/>
</dbReference>
<dbReference type="PANTHER" id="PTHR43249">
    <property type="entry name" value="UDP-N-ACETYL-2-AMINO-2-DEOXY-D-GLUCURONATE OXIDASE"/>
    <property type="match status" value="1"/>
</dbReference>
<sequence>MTVIDIGIVGLGVQMQENLLPTLLQMPNVRIVAVCDLSASRAAQIHRFIPEVPITDSVDKMLSLASPDALVLACPPQAHRDFALQAMKAGIHIFVEKPPCFTLDELSMLVEANRSSRVVTGVGMNFKFAKPVQQLREMTLSESFGDTLHIQLNHYASKPRTPMWGLDSTLRSFLLAQAIHTIDLGITFGGGELTGIQSRVQHHEDSLLVNAEFVFSSGTTASVLCGTVFPYFEFDMKLVSSNSTMVELDNLWNITLHEPEHGTRATGAAKRWRGAWQPGPLDSGYERSGYYGELFGFFEAIRQKKPFEASFESLLPTYRVIEHICANDPHNSEIPLGIAASAARHARHESHSLLSNANLETGSNVL</sequence>